<dbReference type="STRING" id="743722.Sph21_4221"/>
<reference evidence="2" key="1">
    <citation type="submission" date="2011-03" db="EMBL/GenBank/DDBJ databases">
        <title>Complete sequence of Sphingobacterium sp. 21.</title>
        <authorList>
            <consortium name="US DOE Joint Genome Institute"/>
            <person name="Lucas S."/>
            <person name="Copeland A."/>
            <person name="Lapidus A."/>
            <person name="Cheng J.-F."/>
            <person name="Goodwin L."/>
            <person name="Pitluck S."/>
            <person name="Davenport K."/>
            <person name="Detter J.C."/>
            <person name="Han C."/>
            <person name="Tapia R."/>
            <person name="Land M."/>
            <person name="Hauser L."/>
            <person name="Kyrpides N."/>
            <person name="Ivanova N."/>
            <person name="Ovchinnikova G."/>
            <person name="Pagani I."/>
            <person name="Siebers A.K."/>
            <person name="Allgaier M."/>
            <person name="Thelen M.P."/>
            <person name="Hugenholtz P."/>
            <person name="Woyke T."/>
        </authorList>
    </citation>
    <scope>NUCLEOTIDE SEQUENCE</scope>
    <source>
        <strain evidence="2">21</strain>
    </source>
</reference>
<name>F4C4H5_SPHS2</name>
<gene>
    <name evidence="2" type="ordered locus">Sph21_4221</name>
</gene>
<protein>
    <submittedName>
        <fullName evidence="2">Putative transcriptional regulator, Crp/Fnr family</fullName>
    </submittedName>
</protein>
<accession>F4C4H5</accession>
<dbReference type="Pfam" id="PF00027">
    <property type="entry name" value="cNMP_binding"/>
    <property type="match status" value="1"/>
</dbReference>
<sequence>MEKLFDILFAHIQEKVPLTDEEKKLITSFFKCKQLRRRQFLLQAGDVCKYISFVSQGLMKSYLVDEKGSEHINLFAWEGWWISDFRSFIFGDNAILDIDAVEDTTLLLLSRQNYERILTEIPVMERYFRILYQNSLATKDSRLISANTHNAEEKYALFLEAYPSISQRLPQNLIASYLGLSAETISRIKRKMIDPNP</sequence>
<proteinExistence type="predicted"/>
<dbReference type="InterPro" id="IPR018490">
    <property type="entry name" value="cNMP-bd_dom_sf"/>
</dbReference>
<dbReference type="InterPro" id="IPR000595">
    <property type="entry name" value="cNMP-bd_dom"/>
</dbReference>
<evidence type="ECO:0000313" key="2">
    <source>
        <dbReference type="EMBL" id="ADZ80746.1"/>
    </source>
</evidence>
<dbReference type="OrthoDB" id="1092431at2"/>
<dbReference type="PATRIC" id="fig|743722.3.peg.4493"/>
<feature type="domain" description="Cyclic nucleotide-binding" evidence="1">
    <location>
        <begin position="33"/>
        <end position="118"/>
    </location>
</feature>
<dbReference type="eggNOG" id="COG0664">
    <property type="taxonomic scope" value="Bacteria"/>
</dbReference>
<dbReference type="AlphaFoldDB" id="F4C4H5"/>
<dbReference type="InterPro" id="IPR014710">
    <property type="entry name" value="RmlC-like_jellyroll"/>
</dbReference>
<dbReference type="HOGENOM" id="CLU_075053_9_2_10"/>
<dbReference type="EMBL" id="CP002584">
    <property type="protein sequence ID" value="ADZ80746.1"/>
    <property type="molecule type" value="Genomic_DNA"/>
</dbReference>
<dbReference type="Gene3D" id="2.60.120.10">
    <property type="entry name" value="Jelly Rolls"/>
    <property type="match status" value="1"/>
</dbReference>
<organism evidence="2">
    <name type="scientific">Sphingobacterium sp. (strain 21)</name>
    <dbReference type="NCBI Taxonomy" id="743722"/>
    <lineage>
        <taxon>Bacteria</taxon>
        <taxon>Pseudomonadati</taxon>
        <taxon>Bacteroidota</taxon>
        <taxon>Sphingobacteriia</taxon>
        <taxon>Sphingobacteriales</taxon>
        <taxon>Sphingobacteriaceae</taxon>
        <taxon>Sphingobacterium</taxon>
    </lineage>
</organism>
<dbReference type="SUPFAM" id="SSF51206">
    <property type="entry name" value="cAMP-binding domain-like"/>
    <property type="match status" value="1"/>
</dbReference>
<dbReference type="KEGG" id="shg:Sph21_4221"/>
<evidence type="ECO:0000259" key="1">
    <source>
        <dbReference type="Pfam" id="PF00027"/>
    </source>
</evidence>
<dbReference type="CDD" id="cd00038">
    <property type="entry name" value="CAP_ED"/>
    <property type="match status" value="1"/>
</dbReference>